<comment type="cofactor">
    <cofactor evidence="1 19">
        <name>Mg(2+)</name>
        <dbReference type="ChEBI" id="CHEBI:18420"/>
    </cofactor>
</comment>
<dbReference type="HAMAP" id="MF_00719">
    <property type="entry name" value="CobS"/>
    <property type="match status" value="1"/>
</dbReference>
<dbReference type="UniPathway" id="UPA00148">
    <property type="reaction ID" value="UER00238"/>
</dbReference>
<evidence type="ECO:0000256" key="7">
    <source>
        <dbReference type="ARBA" id="ARBA00022475"/>
    </source>
</evidence>
<evidence type="ECO:0000256" key="11">
    <source>
        <dbReference type="ARBA" id="ARBA00022842"/>
    </source>
</evidence>
<evidence type="ECO:0000256" key="4">
    <source>
        <dbReference type="ARBA" id="ARBA00010561"/>
    </source>
</evidence>
<feature type="transmembrane region" description="Helical" evidence="19">
    <location>
        <begin position="36"/>
        <end position="55"/>
    </location>
</feature>
<proteinExistence type="inferred from homology"/>
<keyword evidence="10 19" id="KW-0812">Transmembrane</keyword>
<keyword evidence="13 19" id="KW-0472">Membrane</keyword>
<accession>A0A0L0ESC6</accession>
<evidence type="ECO:0000256" key="9">
    <source>
        <dbReference type="ARBA" id="ARBA00022679"/>
    </source>
</evidence>
<dbReference type="GO" id="GO:0005886">
    <property type="term" value="C:plasma membrane"/>
    <property type="evidence" value="ECO:0007669"/>
    <property type="project" value="UniProtKB-SubCell"/>
</dbReference>
<comment type="similarity">
    <text evidence="4 19">Belongs to the CobS family.</text>
</comment>
<comment type="pathway">
    <text evidence="3 19">Cofactor biosynthesis; adenosylcobalamin biosynthesis; adenosylcobalamin from cob(II)yrinate a,c-diamide: step 7/7.</text>
</comment>
<organism evidence="20 21">
    <name type="scientific">Pseudoalteromonas rubra</name>
    <dbReference type="NCBI Taxonomy" id="43658"/>
    <lineage>
        <taxon>Bacteria</taxon>
        <taxon>Pseudomonadati</taxon>
        <taxon>Pseudomonadota</taxon>
        <taxon>Gammaproteobacteria</taxon>
        <taxon>Alteromonadales</taxon>
        <taxon>Pseudoalteromonadaceae</taxon>
        <taxon>Pseudoalteromonas</taxon>
    </lineage>
</organism>
<evidence type="ECO:0000256" key="14">
    <source>
        <dbReference type="ARBA" id="ARBA00025228"/>
    </source>
</evidence>
<evidence type="ECO:0000256" key="19">
    <source>
        <dbReference type="HAMAP-Rule" id="MF_00719"/>
    </source>
</evidence>
<dbReference type="GO" id="GO:0008818">
    <property type="term" value="F:cobalamin 5'-phosphate synthase activity"/>
    <property type="evidence" value="ECO:0007669"/>
    <property type="project" value="UniProtKB-UniRule"/>
</dbReference>
<dbReference type="NCBIfam" id="NF001277">
    <property type="entry name" value="PRK00235.1-3"/>
    <property type="match status" value="1"/>
</dbReference>
<dbReference type="InterPro" id="IPR003805">
    <property type="entry name" value="CobS"/>
</dbReference>
<keyword evidence="12 19" id="KW-1133">Transmembrane helix</keyword>
<evidence type="ECO:0000256" key="8">
    <source>
        <dbReference type="ARBA" id="ARBA00022573"/>
    </source>
</evidence>
<dbReference type="GO" id="GO:0051073">
    <property type="term" value="F:adenosylcobinamide-GDP ribazoletransferase activity"/>
    <property type="evidence" value="ECO:0007669"/>
    <property type="project" value="UniProtKB-UniRule"/>
</dbReference>
<dbReference type="GO" id="GO:0009236">
    <property type="term" value="P:cobalamin biosynthetic process"/>
    <property type="evidence" value="ECO:0007669"/>
    <property type="project" value="UniProtKB-UniRule"/>
</dbReference>
<dbReference type="AlphaFoldDB" id="A0A0L0ESC6"/>
<evidence type="ECO:0000256" key="1">
    <source>
        <dbReference type="ARBA" id="ARBA00001946"/>
    </source>
</evidence>
<sequence>MSELRQFKLAVIFLTRIPVKVSGEVSDQDINQASGYFAWVGVLLGTLLALLYCALASVLPAGIAVIITLSAGLIITGAFHEDGFADVWDGFGGGWSVTDKLTIMKDSRLGTYGAAALVLLLLTKFQALLSLSEQLAYVCAAILLGHGLSRVMATSIIGKLNYVQADAQSKVKPVAQFLSTQSKQLLYLCGLVLLIVSWFAGLFTLWQCVALVVALWLCRTGCVYWFKRQLGGYTGDCLGAAQQLAEVTVYLFCLVVWL</sequence>
<evidence type="ECO:0000256" key="17">
    <source>
        <dbReference type="ARBA" id="ARBA00048623"/>
    </source>
</evidence>
<comment type="function">
    <text evidence="14 19">Joins adenosylcobinamide-GDP and alpha-ribazole to generate adenosylcobalamin (Ado-cobalamin). Also synthesizes adenosylcobalamin 5'-phosphate from adenosylcobinamide-GDP and alpha-ribazole 5'-phosphate.</text>
</comment>
<evidence type="ECO:0000256" key="15">
    <source>
        <dbReference type="ARBA" id="ARBA00032605"/>
    </source>
</evidence>
<evidence type="ECO:0000256" key="12">
    <source>
        <dbReference type="ARBA" id="ARBA00022989"/>
    </source>
</evidence>
<reference evidence="21" key="1">
    <citation type="submission" date="2015-07" db="EMBL/GenBank/DDBJ databases">
        <title>Draft genome sequence of a Pseudoalteromonas rubra strain, OCN096, isolated from Kaneohe Bay, Oahu, Hawaii.</title>
        <authorList>
            <person name="Beurmann S."/>
            <person name="Ushijima B."/>
            <person name="Belcaid M."/>
            <person name="Callahan S.M."/>
            <person name="Aeby G.S."/>
        </authorList>
    </citation>
    <scope>NUCLEOTIDE SEQUENCE [LARGE SCALE GENOMIC DNA]</scope>
    <source>
        <strain evidence="21">OCN096</strain>
    </source>
</reference>
<evidence type="ECO:0000256" key="6">
    <source>
        <dbReference type="ARBA" id="ARBA00015850"/>
    </source>
</evidence>
<keyword evidence="9 19" id="KW-0808">Transferase</keyword>
<keyword evidence="11 19" id="KW-0460">Magnesium</keyword>
<comment type="catalytic activity">
    <reaction evidence="17 19">
        <text>alpha-ribazole + adenosylcob(III)inamide-GDP = adenosylcob(III)alamin + GMP + H(+)</text>
        <dbReference type="Rhea" id="RHEA:16049"/>
        <dbReference type="ChEBI" id="CHEBI:10329"/>
        <dbReference type="ChEBI" id="CHEBI:15378"/>
        <dbReference type="ChEBI" id="CHEBI:18408"/>
        <dbReference type="ChEBI" id="CHEBI:58115"/>
        <dbReference type="ChEBI" id="CHEBI:60487"/>
        <dbReference type="EC" id="2.7.8.26"/>
    </reaction>
</comment>
<comment type="caution">
    <text evidence="20">The sequence shown here is derived from an EMBL/GenBank/DDBJ whole genome shotgun (WGS) entry which is preliminary data.</text>
</comment>
<protein>
    <recommendedName>
        <fullName evidence="6 19">Adenosylcobinamide-GDP ribazoletransferase</fullName>
        <ecNumber evidence="5 19">2.7.8.26</ecNumber>
    </recommendedName>
    <alternativeName>
        <fullName evidence="16 19">Cobalamin synthase</fullName>
    </alternativeName>
    <alternativeName>
        <fullName evidence="15 19">Cobalamin-5'-phosphate synthase</fullName>
    </alternativeName>
</protein>
<keyword evidence="8 19" id="KW-0169">Cobalamin biosynthesis</keyword>
<dbReference type="Proteomes" id="UP000036850">
    <property type="component" value="Unassembled WGS sequence"/>
</dbReference>
<evidence type="ECO:0000256" key="10">
    <source>
        <dbReference type="ARBA" id="ARBA00022692"/>
    </source>
</evidence>
<evidence type="ECO:0000256" key="3">
    <source>
        <dbReference type="ARBA" id="ARBA00004663"/>
    </source>
</evidence>
<feature type="transmembrane region" description="Helical" evidence="19">
    <location>
        <begin position="109"/>
        <end position="129"/>
    </location>
</feature>
<evidence type="ECO:0000256" key="13">
    <source>
        <dbReference type="ARBA" id="ARBA00023136"/>
    </source>
</evidence>
<gene>
    <name evidence="19" type="primary">cobS</name>
    <name evidence="20" type="ORF">AC626_11070</name>
</gene>
<comment type="catalytic activity">
    <reaction evidence="18 19">
        <text>alpha-ribazole 5'-phosphate + adenosylcob(III)inamide-GDP = adenosylcob(III)alamin 5'-phosphate + GMP + H(+)</text>
        <dbReference type="Rhea" id="RHEA:23560"/>
        <dbReference type="ChEBI" id="CHEBI:15378"/>
        <dbReference type="ChEBI" id="CHEBI:57918"/>
        <dbReference type="ChEBI" id="CHEBI:58115"/>
        <dbReference type="ChEBI" id="CHEBI:60487"/>
        <dbReference type="ChEBI" id="CHEBI:60493"/>
        <dbReference type="EC" id="2.7.8.26"/>
    </reaction>
</comment>
<dbReference type="OrthoDB" id="9794626at2"/>
<evidence type="ECO:0000313" key="21">
    <source>
        <dbReference type="Proteomes" id="UP000036850"/>
    </source>
</evidence>
<dbReference type="PATRIC" id="fig|43658.6.peg.6033"/>
<name>A0A0L0ESC6_9GAMM</name>
<feature type="transmembrane region" description="Helical" evidence="19">
    <location>
        <begin position="135"/>
        <end position="153"/>
    </location>
</feature>
<dbReference type="EC" id="2.7.8.26" evidence="5 19"/>
<evidence type="ECO:0000256" key="18">
    <source>
        <dbReference type="ARBA" id="ARBA00049504"/>
    </source>
</evidence>
<feature type="transmembrane region" description="Helical" evidence="19">
    <location>
        <begin position="61"/>
        <end position="79"/>
    </location>
</feature>
<evidence type="ECO:0000256" key="2">
    <source>
        <dbReference type="ARBA" id="ARBA00004651"/>
    </source>
</evidence>
<comment type="subcellular location">
    <subcellularLocation>
        <location evidence="2 19">Cell membrane</location>
        <topology evidence="2 19">Multi-pass membrane protein</topology>
    </subcellularLocation>
</comment>
<keyword evidence="7 19" id="KW-1003">Cell membrane</keyword>
<dbReference type="PANTHER" id="PTHR34148">
    <property type="entry name" value="ADENOSYLCOBINAMIDE-GDP RIBAZOLETRANSFERASE"/>
    <property type="match status" value="1"/>
</dbReference>
<evidence type="ECO:0000256" key="5">
    <source>
        <dbReference type="ARBA" id="ARBA00013200"/>
    </source>
</evidence>
<evidence type="ECO:0000313" key="20">
    <source>
        <dbReference type="EMBL" id="KNC67382.1"/>
    </source>
</evidence>
<dbReference type="PANTHER" id="PTHR34148:SF1">
    <property type="entry name" value="ADENOSYLCOBINAMIDE-GDP RIBAZOLETRANSFERASE"/>
    <property type="match status" value="1"/>
</dbReference>
<dbReference type="EMBL" id="LFZX01000073">
    <property type="protein sequence ID" value="KNC67382.1"/>
    <property type="molecule type" value="Genomic_DNA"/>
</dbReference>
<dbReference type="Pfam" id="PF02654">
    <property type="entry name" value="CobS"/>
    <property type="match status" value="1"/>
</dbReference>
<evidence type="ECO:0000256" key="16">
    <source>
        <dbReference type="ARBA" id="ARBA00032853"/>
    </source>
</evidence>